<keyword evidence="1" id="KW-0677">Repeat</keyword>
<dbReference type="InterPro" id="IPR011989">
    <property type="entry name" value="ARM-like"/>
</dbReference>
<dbReference type="SMART" id="SM01349">
    <property type="entry name" value="TOG"/>
    <property type="match status" value="1"/>
</dbReference>
<reference evidence="3 4" key="1">
    <citation type="journal article" date="2024" name="Nat. Commun.">
        <title>Phylogenomics reveals the evolutionary origins of lichenization in chlorophyte algae.</title>
        <authorList>
            <person name="Puginier C."/>
            <person name="Libourel C."/>
            <person name="Otte J."/>
            <person name="Skaloud P."/>
            <person name="Haon M."/>
            <person name="Grisel S."/>
            <person name="Petersen M."/>
            <person name="Berrin J.G."/>
            <person name="Delaux P.M."/>
            <person name="Dal Grande F."/>
            <person name="Keller J."/>
        </authorList>
    </citation>
    <scope>NUCLEOTIDE SEQUENCE [LARGE SCALE GENOMIC DNA]</scope>
    <source>
        <strain evidence="3 4">SAG 216-7</strain>
    </source>
</reference>
<dbReference type="InterPro" id="IPR016024">
    <property type="entry name" value="ARM-type_fold"/>
</dbReference>
<evidence type="ECO:0000313" key="4">
    <source>
        <dbReference type="Proteomes" id="UP001491310"/>
    </source>
</evidence>
<proteinExistence type="predicted"/>
<dbReference type="Gene3D" id="1.25.10.10">
    <property type="entry name" value="Leucine-rich Repeat Variant"/>
    <property type="match status" value="1"/>
</dbReference>
<sequence length="408" mass="45101">MAQPDWKGLFEWSIQQQEGSTDPAARRHVTPEDRKWFMEAMGAHTQDVSKRLRDIKGALDDKDDSDAQVGEKLKLLDDLMEIVEQIDYARDLTHIGGLPTLLGLLGSCHAPVRASAAEVVATCVQNHPPVQQMFMEGGALPRLLQLLQDPDPICRRKALLALSCLTRHNDAAMDAFRAEGALNLLLSVAQDSADPRQRRKALQLLREVLRHRPADVRDAVRSGAIPAIIDAIASDDAGVREAALALLALMVQHPGVVQALRTDDSLRERLKANEQRLQNLDIDDLDAERDQLALTEHILQKLDEVGDTAPDLAPPADNAAPDRAKTHRFGVHMQAVTKLALCPTGLSTAVQDKVQACFGALKHQACSFDRPSNSAIASAERLRYRHNLWNSLRHIRGKDWPASVLLRY</sequence>
<gene>
    <name evidence="3" type="ORF">WJX75_008419</name>
</gene>
<dbReference type="SUPFAM" id="SSF48371">
    <property type="entry name" value="ARM repeat"/>
    <property type="match status" value="1"/>
</dbReference>
<dbReference type="Pfam" id="PF13646">
    <property type="entry name" value="HEAT_2"/>
    <property type="match status" value="1"/>
</dbReference>
<dbReference type="EMBL" id="JALJOT010000013">
    <property type="protein sequence ID" value="KAK9904287.1"/>
    <property type="molecule type" value="Genomic_DNA"/>
</dbReference>
<dbReference type="PANTHER" id="PTHR19316:SF18">
    <property type="entry name" value="HSP70-BINDING PROTEIN 1"/>
    <property type="match status" value="1"/>
</dbReference>
<evidence type="ECO:0000259" key="2">
    <source>
        <dbReference type="SMART" id="SM01349"/>
    </source>
</evidence>
<evidence type="ECO:0000313" key="3">
    <source>
        <dbReference type="EMBL" id="KAK9904287.1"/>
    </source>
</evidence>
<keyword evidence="4" id="KW-1185">Reference proteome</keyword>
<dbReference type="InterPro" id="IPR013918">
    <property type="entry name" value="Nucleotide_exch_fac_Fes1"/>
</dbReference>
<dbReference type="PANTHER" id="PTHR19316">
    <property type="entry name" value="PROTEIN FOLDING REGULATOR"/>
    <property type="match status" value="1"/>
</dbReference>
<comment type="caution">
    <text evidence="3">The sequence shown here is derived from an EMBL/GenBank/DDBJ whole genome shotgun (WGS) entry which is preliminary data.</text>
</comment>
<dbReference type="InterPro" id="IPR050693">
    <property type="entry name" value="Hsp70_NEF-Inhibitors"/>
</dbReference>
<organism evidence="3 4">
    <name type="scientific">Coccomyxa subellipsoidea</name>
    <dbReference type="NCBI Taxonomy" id="248742"/>
    <lineage>
        <taxon>Eukaryota</taxon>
        <taxon>Viridiplantae</taxon>
        <taxon>Chlorophyta</taxon>
        <taxon>core chlorophytes</taxon>
        <taxon>Trebouxiophyceae</taxon>
        <taxon>Trebouxiophyceae incertae sedis</taxon>
        <taxon>Coccomyxaceae</taxon>
        <taxon>Coccomyxa</taxon>
    </lineage>
</organism>
<name>A0ABR2YFG0_9CHLO</name>
<feature type="domain" description="TOG" evidence="2">
    <location>
        <begin position="41"/>
        <end position="279"/>
    </location>
</feature>
<dbReference type="Proteomes" id="UP001491310">
    <property type="component" value="Unassembled WGS sequence"/>
</dbReference>
<evidence type="ECO:0000256" key="1">
    <source>
        <dbReference type="ARBA" id="ARBA00022737"/>
    </source>
</evidence>
<protein>
    <recommendedName>
        <fullName evidence="2">TOG domain-containing protein</fullName>
    </recommendedName>
</protein>
<dbReference type="SMART" id="SM00185">
    <property type="entry name" value="ARM"/>
    <property type="match status" value="3"/>
</dbReference>
<dbReference type="Pfam" id="PF08609">
    <property type="entry name" value="Fes1"/>
    <property type="match status" value="1"/>
</dbReference>
<dbReference type="InterPro" id="IPR000225">
    <property type="entry name" value="Armadillo"/>
</dbReference>
<accession>A0ABR2YFG0</accession>
<dbReference type="InterPro" id="IPR034085">
    <property type="entry name" value="TOG"/>
</dbReference>